<comment type="caution">
    <text evidence="2">The sequence shown here is derived from an EMBL/GenBank/DDBJ whole genome shotgun (WGS) entry which is preliminary data.</text>
</comment>
<proteinExistence type="predicted"/>
<name>A0ABN7VY41_GIGMA</name>
<sequence>WKIENEVERELLYKNKQIQQKEYREKENDKANNKTTNREQRVTKQHSKFPYYQLNKKGKKVSVDKKQVTEANIEEMAEWTRSNYKAPVAKIILKNMIGMNKATNLKKKEYTRTLYKYNKMTKKRWESYQCDFAEYLGNNRLLQSNANSISIKTFNKTWDAISKEIKYEEHPKEKGCQYKKSACKQESTTRITQGYN</sequence>
<organism evidence="2 3">
    <name type="scientific">Gigaspora margarita</name>
    <dbReference type="NCBI Taxonomy" id="4874"/>
    <lineage>
        <taxon>Eukaryota</taxon>
        <taxon>Fungi</taxon>
        <taxon>Fungi incertae sedis</taxon>
        <taxon>Mucoromycota</taxon>
        <taxon>Glomeromycotina</taxon>
        <taxon>Glomeromycetes</taxon>
        <taxon>Diversisporales</taxon>
        <taxon>Gigasporaceae</taxon>
        <taxon>Gigaspora</taxon>
    </lineage>
</organism>
<dbReference type="EMBL" id="CAJVQB010024954">
    <property type="protein sequence ID" value="CAG8805229.1"/>
    <property type="molecule type" value="Genomic_DNA"/>
</dbReference>
<protein>
    <submittedName>
        <fullName evidence="2">36593_t:CDS:1</fullName>
    </submittedName>
</protein>
<feature type="compositionally biased region" description="Basic and acidic residues" evidence="1">
    <location>
        <begin position="19"/>
        <end position="42"/>
    </location>
</feature>
<feature type="non-terminal residue" evidence="2">
    <location>
        <position position="1"/>
    </location>
</feature>
<gene>
    <name evidence="2" type="ORF">GMARGA_LOCUS24045</name>
</gene>
<feature type="region of interest" description="Disordered" evidence="1">
    <location>
        <begin position="19"/>
        <end position="48"/>
    </location>
</feature>
<reference evidence="2 3" key="1">
    <citation type="submission" date="2021-06" db="EMBL/GenBank/DDBJ databases">
        <authorList>
            <person name="Kallberg Y."/>
            <person name="Tangrot J."/>
            <person name="Rosling A."/>
        </authorList>
    </citation>
    <scope>NUCLEOTIDE SEQUENCE [LARGE SCALE GENOMIC DNA]</scope>
    <source>
        <strain evidence="2 3">120-4 pot B 10/14</strain>
    </source>
</reference>
<evidence type="ECO:0000313" key="2">
    <source>
        <dbReference type="EMBL" id="CAG8805229.1"/>
    </source>
</evidence>
<accession>A0ABN7VY41</accession>
<evidence type="ECO:0000256" key="1">
    <source>
        <dbReference type="SAM" id="MobiDB-lite"/>
    </source>
</evidence>
<keyword evidence="3" id="KW-1185">Reference proteome</keyword>
<dbReference type="Proteomes" id="UP000789901">
    <property type="component" value="Unassembled WGS sequence"/>
</dbReference>
<evidence type="ECO:0000313" key="3">
    <source>
        <dbReference type="Proteomes" id="UP000789901"/>
    </source>
</evidence>